<evidence type="ECO:0000313" key="8">
    <source>
        <dbReference type="EMBL" id="MBN1571569.1"/>
    </source>
</evidence>
<protein>
    <recommendedName>
        <fullName evidence="3">cysteine desulfurase</fullName>
        <ecNumber evidence="3">2.8.1.7</ecNumber>
    </recommendedName>
</protein>
<dbReference type="InterPro" id="IPR020578">
    <property type="entry name" value="Aminotrans_V_PyrdxlP_BS"/>
</dbReference>
<evidence type="ECO:0000256" key="5">
    <source>
        <dbReference type="ARBA" id="ARBA00050776"/>
    </source>
</evidence>
<evidence type="ECO:0000313" key="9">
    <source>
        <dbReference type="Proteomes" id="UP000809273"/>
    </source>
</evidence>
<dbReference type="PROSITE" id="PS00595">
    <property type="entry name" value="AA_TRANSFER_CLASS_5"/>
    <property type="match status" value="1"/>
</dbReference>
<comment type="similarity">
    <text evidence="2">Belongs to the class-V pyridoxal-phosphate-dependent aminotransferase family. Csd subfamily.</text>
</comment>
<dbReference type="GO" id="GO:0031071">
    <property type="term" value="F:cysteine desulfurase activity"/>
    <property type="evidence" value="ECO:0007669"/>
    <property type="project" value="UniProtKB-EC"/>
</dbReference>
<reference evidence="8" key="1">
    <citation type="journal article" date="2021" name="Environ. Microbiol.">
        <title>Genomic characterization of three novel Desulfobacterota classes expand the metabolic and phylogenetic diversity of the phylum.</title>
        <authorList>
            <person name="Murphy C.L."/>
            <person name="Biggerstaff J."/>
            <person name="Eichhorn A."/>
            <person name="Ewing E."/>
            <person name="Shahan R."/>
            <person name="Soriano D."/>
            <person name="Stewart S."/>
            <person name="VanMol K."/>
            <person name="Walker R."/>
            <person name="Walters P."/>
            <person name="Elshahed M.S."/>
            <person name="Youssef N.H."/>
        </authorList>
    </citation>
    <scope>NUCLEOTIDE SEQUENCE</scope>
    <source>
        <strain evidence="8">Zod_Metabat.24</strain>
    </source>
</reference>
<dbReference type="InterPro" id="IPR000192">
    <property type="entry name" value="Aminotrans_V_dom"/>
</dbReference>
<dbReference type="SUPFAM" id="SSF53383">
    <property type="entry name" value="PLP-dependent transferases"/>
    <property type="match status" value="1"/>
</dbReference>
<dbReference type="InterPro" id="IPR015421">
    <property type="entry name" value="PyrdxlP-dep_Trfase_major"/>
</dbReference>
<organism evidence="8 9">
    <name type="scientific">Candidatus Zymogenus saltonus</name>
    <dbReference type="NCBI Taxonomy" id="2844893"/>
    <lineage>
        <taxon>Bacteria</taxon>
        <taxon>Deltaproteobacteria</taxon>
        <taxon>Candidatus Zymogenia</taxon>
        <taxon>Candidatus Zymogeniales</taxon>
        <taxon>Candidatus Zymogenaceae</taxon>
        <taxon>Candidatus Zymogenus</taxon>
    </lineage>
</organism>
<feature type="domain" description="Aminotransferase class V" evidence="7">
    <location>
        <begin position="2"/>
        <end position="371"/>
    </location>
</feature>
<evidence type="ECO:0000259" key="7">
    <source>
        <dbReference type="Pfam" id="PF00266"/>
    </source>
</evidence>
<dbReference type="Proteomes" id="UP000809273">
    <property type="component" value="Unassembled WGS sequence"/>
</dbReference>
<dbReference type="InterPro" id="IPR010969">
    <property type="entry name" value="Cys_dSase-rel_unknwn_funct"/>
</dbReference>
<keyword evidence="8" id="KW-0032">Aminotransferase</keyword>
<accession>A0A9D8KA25</accession>
<comment type="catalytic activity">
    <reaction evidence="5">
        <text>(sulfur carrier)-H + L-cysteine = (sulfur carrier)-SH + L-alanine</text>
        <dbReference type="Rhea" id="RHEA:43892"/>
        <dbReference type="Rhea" id="RHEA-COMP:14737"/>
        <dbReference type="Rhea" id="RHEA-COMP:14739"/>
        <dbReference type="ChEBI" id="CHEBI:29917"/>
        <dbReference type="ChEBI" id="CHEBI:35235"/>
        <dbReference type="ChEBI" id="CHEBI:57972"/>
        <dbReference type="ChEBI" id="CHEBI:64428"/>
        <dbReference type="EC" id="2.8.1.7"/>
    </reaction>
</comment>
<evidence type="ECO:0000256" key="3">
    <source>
        <dbReference type="ARBA" id="ARBA00012239"/>
    </source>
</evidence>
<dbReference type="PANTHER" id="PTHR43586">
    <property type="entry name" value="CYSTEINE DESULFURASE"/>
    <property type="match status" value="1"/>
</dbReference>
<keyword evidence="4" id="KW-0663">Pyridoxal phosphate</keyword>
<dbReference type="GO" id="GO:0008483">
    <property type="term" value="F:transaminase activity"/>
    <property type="evidence" value="ECO:0007669"/>
    <property type="project" value="UniProtKB-KW"/>
</dbReference>
<comment type="caution">
    <text evidence="8">The sequence shown here is derived from an EMBL/GenBank/DDBJ whole genome shotgun (WGS) entry which is preliminary data.</text>
</comment>
<dbReference type="Pfam" id="PF00266">
    <property type="entry name" value="Aminotran_5"/>
    <property type="match status" value="1"/>
</dbReference>
<dbReference type="InterPro" id="IPR015424">
    <property type="entry name" value="PyrdxlP-dep_Trfase"/>
</dbReference>
<name>A0A9D8KA25_9DELT</name>
<evidence type="ECO:0000256" key="6">
    <source>
        <dbReference type="RuleBase" id="RU004504"/>
    </source>
</evidence>
<keyword evidence="8" id="KW-0808">Transferase</keyword>
<evidence type="ECO:0000256" key="2">
    <source>
        <dbReference type="ARBA" id="ARBA00010447"/>
    </source>
</evidence>
<dbReference type="NCBIfam" id="TIGR01977">
    <property type="entry name" value="am_tr_V_EF2568"/>
    <property type="match status" value="1"/>
</dbReference>
<dbReference type="EC" id="2.8.1.7" evidence="3"/>
<dbReference type="Gene3D" id="3.40.640.10">
    <property type="entry name" value="Type I PLP-dependent aspartate aminotransferase-like (Major domain)"/>
    <property type="match status" value="1"/>
</dbReference>
<evidence type="ECO:0000256" key="4">
    <source>
        <dbReference type="ARBA" id="ARBA00022898"/>
    </source>
</evidence>
<reference evidence="8" key="2">
    <citation type="submission" date="2021-01" db="EMBL/GenBank/DDBJ databases">
        <authorList>
            <person name="Hahn C.R."/>
            <person name="Youssef N.H."/>
            <person name="Elshahed M."/>
        </authorList>
    </citation>
    <scope>NUCLEOTIDE SEQUENCE</scope>
    <source>
        <strain evidence="8">Zod_Metabat.24</strain>
    </source>
</reference>
<dbReference type="PIRSF" id="PIRSF005572">
    <property type="entry name" value="NifS"/>
    <property type="match status" value="1"/>
</dbReference>
<evidence type="ECO:0000256" key="1">
    <source>
        <dbReference type="ARBA" id="ARBA00001933"/>
    </source>
</evidence>
<dbReference type="AlphaFoldDB" id="A0A9D8KA25"/>
<sequence>MIYLDNAATSWPKPKSVVDAVSDFMKNVGANPGRSGHRLSMEAERIRLETRELIAKLFGGSDPFRVIFTLNVTEAINLVIGGLVSKGGRVVTTSMEHNAVMRPLRHLEKTVGIEIALVPVRVDGTIDIEAMEEALGGGADLAVVNHASNVSGTIVNIAEVGRLTRKQGVPLLVDAAQSAGSLPIDIKEDMVDILAFTGHKGLLGPTGTGGVVFGDDFDCERLPPAVFGGTGSRSEMEYQPDFLPDKYESGTANVAGIAGLCEGVRWILDRGVDEIRAHEVKITGRMIEGLSKIDSVKVIGTGNAELQTATVSFVVDGIDVSEVAASLCDDYDVMCRVGLHCAPRAHMTLGTFPEGTVRFGMGPFTTIEDVDSALRAVGAVVDGK</sequence>
<dbReference type="InterPro" id="IPR016454">
    <property type="entry name" value="Cysteine_dSase"/>
</dbReference>
<comment type="cofactor">
    <cofactor evidence="1 6">
        <name>pyridoxal 5'-phosphate</name>
        <dbReference type="ChEBI" id="CHEBI:597326"/>
    </cofactor>
</comment>
<dbReference type="InterPro" id="IPR015422">
    <property type="entry name" value="PyrdxlP-dep_Trfase_small"/>
</dbReference>
<dbReference type="EMBL" id="JAFGIX010000001">
    <property type="protein sequence ID" value="MBN1571569.1"/>
    <property type="molecule type" value="Genomic_DNA"/>
</dbReference>
<gene>
    <name evidence="8" type="ORF">JW984_00050</name>
</gene>
<dbReference type="Gene3D" id="3.90.1150.10">
    <property type="entry name" value="Aspartate Aminotransferase, domain 1"/>
    <property type="match status" value="1"/>
</dbReference>
<proteinExistence type="inferred from homology"/>
<dbReference type="PANTHER" id="PTHR43586:SF4">
    <property type="entry name" value="ISOPENICILLIN N EPIMERASE"/>
    <property type="match status" value="1"/>
</dbReference>